<dbReference type="EMBL" id="BAABKN010000032">
    <property type="protein sequence ID" value="GAA4756633.1"/>
    <property type="molecule type" value="Genomic_DNA"/>
</dbReference>
<organism evidence="5 6">
    <name type="scientific">Nocardioides endophyticus</name>
    <dbReference type="NCBI Taxonomy" id="1353775"/>
    <lineage>
        <taxon>Bacteria</taxon>
        <taxon>Bacillati</taxon>
        <taxon>Actinomycetota</taxon>
        <taxon>Actinomycetes</taxon>
        <taxon>Propionibacteriales</taxon>
        <taxon>Nocardioidaceae</taxon>
        <taxon>Nocardioides</taxon>
    </lineage>
</organism>
<feature type="domain" description="HTH arsR-type" evidence="4">
    <location>
        <begin position="23"/>
        <end position="106"/>
    </location>
</feature>
<keyword evidence="2" id="KW-0238">DNA-binding</keyword>
<dbReference type="CDD" id="cd00090">
    <property type="entry name" value="HTH_ARSR"/>
    <property type="match status" value="1"/>
</dbReference>
<dbReference type="Pfam" id="PF12840">
    <property type="entry name" value="HTH_20"/>
    <property type="match status" value="1"/>
</dbReference>
<evidence type="ECO:0000256" key="1">
    <source>
        <dbReference type="ARBA" id="ARBA00023015"/>
    </source>
</evidence>
<dbReference type="InterPro" id="IPR051011">
    <property type="entry name" value="Metal_resp_trans_reg"/>
</dbReference>
<comment type="caution">
    <text evidence="5">The sequence shown here is derived from an EMBL/GenBank/DDBJ whole genome shotgun (WGS) entry which is preliminary data.</text>
</comment>
<keyword evidence="1" id="KW-0805">Transcription regulation</keyword>
<gene>
    <name evidence="5" type="ORF">GCM10023350_47810</name>
</gene>
<dbReference type="InterPro" id="IPR001845">
    <property type="entry name" value="HTH_ArsR_DNA-bd_dom"/>
</dbReference>
<evidence type="ECO:0000259" key="4">
    <source>
        <dbReference type="SMART" id="SM00418"/>
    </source>
</evidence>
<dbReference type="InterPro" id="IPR011991">
    <property type="entry name" value="ArsR-like_HTH"/>
</dbReference>
<evidence type="ECO:0000313" key="5">
    <source>
        <dbReference type="EMBL" id="GAA4756633.1"/>
    </source>
</evidence>
<name>A0ABP8ZHK2_9ACTN</name>
<dbReference type="Gene3D" id="1.10.10.10">
    <property type="entry name" value="Winged helix-like DNA-binding domain superfamily/Winged helix DNA-binding domain"/>
    <property type="match status" value="1"/>
</dbReference>
<reference evidence="6" key="1">
    <citation type="journal article" date="2019" name="Int. J. Syst. Evol. Microbiol.">
        <title>The Global Catalogue of Microorganisms (GCM) 10K type strain sequencing project: providing services to taxonomists for standard genome sequencing and annotation.</title>
        <authorList>
            <consortium name="The Broad Institute Genomics Platform"/>
            <consortium name="The Broad Institute Genome Sequencing Center for Infectious Disease"/>
            <person name="Wu L."/>
            <person name="Ma J."/>
        </authorList>
    </citation>
    <scope>NUCLEOTIDE SEQUENCE [LARGE SCALE GENOMIC DNA]</scope>
    <source>
        <strain evidence="6">JCM 18532</strain>
    </source>
</reference>
<dbReference type="InterPro" id="IPR036388">
    <property type="entry name" value="WH-like_DNA-bd_sf"/>
</dbReference>
<dbReference type="SUPFAM" id="SSF46785">
    <property type="entry name" value="Winged helix' DNA-binding domain"/>
    <property type="match status" value="1"/>
</dbReference>
<evidence type="ECO:0000256" key="3">
    <source>
        <dbReference type="ARBA" id="ARBA00023163"/>
    </source>
</evidence>
<dbReference type="SMART" id="SM00418">
    <property type="entry name" value="HTH_ARSR"/>
    <property type="match status" value="1"/>
</dbReference>
<dbReference type="Proteomes" id="UP001499882">
    <property type="component" value="Unassembled WGS sequence"/>
</dbReference>
<sequence length="204" mass="22689">MRNSARLGGMPYHSQGQPVHDPKILRAIAHPVRNRILTELTASGSMRAADLARELGIPANQASFHLRQLAKYGLVEEDPDAARDKRDRVWRPTSEHGLTVRLDDLEQQPGGQAASAVFRQNAASWGHAVVDAAYHGPRDPETLRTVNESAVRLTQEEAGQLAEELDAVIAAWTKRTRGRGPERRTYLWFSVLQPYPETLAAEED</sequence>
<keyword evidence="3" id="KW-0804">Transcription</keyword>
<evidence type="ECO:0000256" key="2">
    <source>
        <dbReference type="ARBA" id="ARBA00023125"/>
    </source>
</evidence>
<protein>
    <submittedName>
        <fullName evidence="5">Helix-turn-helix domain-containing protein</fullName>
    </submittedName>
</protein>
<evidence type="ECO:0000313" key="6">
    <source>
        <dbReference type="Proteomes" id="UP001499882"/>
    </source>
</evidence>
<dbReference type="PANTHER" id="PTHR43132">
    <property type="entry name" value="ARSENICAL RESISTANCE OPERON REPRESSOR ARSR-RELATED"/>
    <property type="match status" value="1"/>
</dbReference>
<dbReference type="PANTHER" id="PTHR43132:SF2">
    <property type="entry name" value="ARSENICAL RESISTANCE OPERON REPRESSOR ARSR-RELATED"/>
    <property type="match status" value="1"/>
</dbReference>
<dbReference type="InterPro" id="IPR036390">
    <property type="entry name" value="WH_DNA-bd_sf"/>
</dbReference>
<keyword evidence="6" id="KW-1185">Reference proteome</keyword>
<proteinExistence type="predicted"/>
<accession>A0ABP8ZHK2</accession>